<evidence type="ECO:0000313" key="5">
    <source>
        <dbReference type="Proteomes" id="UP001200642"/>
    </source>
</evidence>
<dbReference type="Proteomes" id="UP001200642">
    <property type="component" value="Unassembled WGS sequence"/>
</dbReference>
<dbReference type="GO" id="GO:0008061">
    <property type="term" value="F:chitin binding"/>
    <property type="evidence" value="ECO:0007669"/>
    <property type="project" value="InterPro"/>
</dbReference>
<evidence type="ECO:0000256" key="2">
    <source>
        <dbReference type="ARBA" id="ARBA00012729"/>
    </source>
</evidence>
<protein>
    <recommendedName>
        <fullName evidence="2">chitinase</fullName>
        <ecNumber evidence="2">3.2.1.14</ecNumber>
    </recommendedName>
</protein>
<dbReference type="GO" id="GO:0006032">
    <property type="term" value="P:chitin catabolic process"/>
    <property type="evidence" value="ECO:0007669"/>
    <property type="project" value="TreeGrafter"/>
</dbReference>
<evidence type="ECO:0000313" key="4">
    <source>
        <dbReference type="EMBL" id="MCG2462939.1"/>
    </source>
</evidence>
<dbReference type="EC" id="3.2.1.14" evidence="2"/>
<evidence type="ECO:0000256" key="1">
    <source>
        <dbReference type="ARBA" id="ARBA00000822"/>
    </source>
</evidence>
<dbReference type="GO" id="GO:0008843">
    <property type="term" value="F:endochitinase activity"/>
    <property type="evidence" value="ECO:0007669"/>
    <property type="project" value="UniProtKB-EC"/>
</dbReference>
<dbReference type="InterPro" id="IPR011583">
    <property type="entry name" value="Chitinase_II/V-like_cat"/>
</dbReference>
<dbReference type="Gene3D" id="3.40.5.30">
    <property type="entry name" value="(Trans)glycosidases - domain 2"/>
    <property type="match status" value="1"/>
</dbReference>
<dbReference type="Gene3D" id="3.20.20.80">
    <property type="entry name" value="Glycosidases"/>
    <property type="match status" value="1"/>
</dbReference>
<evidence type="ECO:0000259" key="3">
    <source>
        <dbReference type="PROSITE" id="PS51910"/>
    </source>
</evidence>
<proteinExistence type="predicted"/>
<dbReference type="Pfam" id="PF00704">
    <property type="entry name" value="Glyco_hydro_18"/>
    <property type="match status" value="1"/>
</dbReference>
<accession>A0AAE3EZA9</accession>
<comment type="catalytic activity">
    <reaction evidence="1">
        <text>Random endo-hydrolysis of N-acetyl-beta-D-glucosaminide (1-&gt;4)-beta-linkages in chitin and chitodextrins.</text>
        <dbReference type="EC" id="3.2.1.14"/>
    </reaction>
</comment>
<dbReference type="AlphaFoldDB" id="A0AAE3EZA9"/>
<dbReference type="RefSeq" id="WP_317904071.1">
    <property type="nucleotide sequence ID" value="NZ_JAIRBC010000066.1"/>
</dbReference>
<dbReference type="PANTHER" id="PTHR11177:SF317">
    <property type="entry name" value="CHITINASE 12-RELATED"/>
    <property type="match status" value="1"/>
</dbReference>
<dbReference type="InterPro" id="IPR001223">
    <property type="entry name" value="Glyco_hydro18_cat"/>
</dbReference>
<name>A0AAE3EZA9_9FLAO</name>
<keyword evidence="5" id="KW-1185">Reference proteome</keyword>
<sequence length="294" mass="32920">YSFNKATKVDTSQVPFNKLTHIDLWFVNPDVSGNFNQDFAALAPFITAAHRHNVKVLYSIGGGSYQAQYHALLKKGKRKKLIKDLVSKVTKYNADGIDVDLESGYAFGPDMDPNYANFVIELSKALKSHDKLITSALPSRPGNTVTQEALAQFDFINIMSYDHTGPWRTDRPGHHSSYADAMDDLDYYRNTLNIPKEKLVLGVPFYGYGFGPGLRDPVITLNYYDIISTYAGAEWVDHWHLPNGYIMYYNGIPTIQNKTELAKKEAGGIMIWQILGDVPTGRKSLLSTINSAAR</sequence>
<gene>
    <name evidence="4" type="ORF">K8352_19405</name>
</gene>
<dbReference type="PANTHER" id="PTHR11177">
    <property type="entry name" value="CHITINASE"/>
    <property type="match status" value="1"/>
</dbReference>
<dbReference type="GO" id="GO:0005576">
    <property type="term" value="C:extracellular region"/>
    <property type="evidence" value="ECO:0007669"/>
    <property type="project" value="TreeGrafter"/>
</dbReference>
<dbReference type="EMBL" id="JAIRBC010000066">
    <property type="protein sequence ID" value="MCG2462939.1"/>
    <property type="molecule type" value="Genomic_DNA"/>
</dbReference>
<comment type="caution">
    <text evidence="4">The sequence shown here is derived from an EMBL/GenBank/DDBJ whole genome shotgun (WGS) entry which is preliminary data.</text>
</comment>
<dbReference type="InterPro" id="IPR050314">
    <property type="entry name" value="Glycosyl_Hydrlase_18"/>
</dbReference>
<dbReference type="SMART" id="SM00636">
    <property type="entry name" value="Glyco_18"/>
    <property type="match status" value="1"/>
</dbReference>
<dbReference type="PROSITE" id="PS51910">
    <property type="entry name" value="GH18_2"/>
    <property type="match status" value="1"/>
</dbReference>
<feature type="non-terminal residue" evidence="4">
    <location>
        <position position="1"/>
    </location>
</feature>
<dbReference type="GO" id="GO:0005975">
    <property type="term" value="P:carbohydrate metabolic process"/>
    <property type="evidence" value="ECO:0007669"/>
    <property type="project" value="InterPro"/>
</dbReference>
<organism evidence="4 5">
    <name type="scientific">Cerina litoralis</name>
    <dbReference type="NCBI Taxonomy" id="2874477"/>
    <lineage>
        <taxon>Bacteria</taxon>
        <taxon>Pseudomonadati</taxon>
        <taxon>Bacteroidota</taxon>
        <taxon>Flavobacteriia</taxon>
        <taxon>Flavobacteriales</taxon>
        <taxon>Flavobacteriaceae</taxon>
        <taxon>Cerina</taxon>
    </lineage>
</organism>
<feature type="domain" description="GH18" evidence="3">
    <location>
        <begin position="1"/>
        <end position="294"/>
    </location>
</feature>
<dbReference type="SUPFAM" id="SSF51445">
    <property type="entry name" value="(Trans)glycosidases"/>
    <property type="match status" value="1"/>
</dbReference>
<reference evidence="4" key="1">
    <citation type="submission" date="2023-02" db="EMBL/GenBank/DDBJ databases">
        <title>Genome of Flavobacteriaceae gen. nov. sp. strain F89.</title>
        <authorList>
            <person name="Wang Y."/>
        </authorList>
    </citation>
    <scope>NUCLEOTIDE SEQUENCE</scope>
    <source>
        <strain evidence="4">F89</strain>
    </source>
</reference>
<dbReference type="InterPro" id="IPR017853">
    <property type="entry name" value="GH"/>
</dbReference>